<reference evidence="1 2" key="1">
    <citation type="submission" date="2016-02" db="EMBL/GenBank/DDBJ databases">
        <authorList>
            <person name="Wen L."/>
            <person name="He K."/>
            <person name="Yang H."/>
        </authorList>
    </citation>
    <scope>NUCLEOTIDE SEQUENCE [LARGE SCALE GENOMIC DNA]</scope>
    <source>
        <strain evidence="1 2">KLE1704</strain>
    </source>
</reference>
<evidence type="ECO:0000313" key="1">
    <source>
        <dbReference type="EMBL" id="KXT50244.1"/>
    </source>
</evidence>
<evidence type="ECO:0000313" key="2">
    <source>
        <dbReference type="Proteomes" id="UP000070319"/>
    </source>
</evidence>
<dbReference type="AlphaFoldDB" id="A0A139LFP9"/>
<dbReference type="EMBL" id="LTDF01000084">
    <property type="protein sequence ID" value="KXT50244.1"/>
    <property type="molecule type" value="Genomic_DNA"/>
</dbReference>
<name>A0A139LFP9_9BACE</name>
<accession>A0A139LFP9</accession>
<sequence length="670" mass="76001">MQGLGINWNSTTLFFLKRAFFYIAMTTRYLRIHGDNIVECERTLKMITEAFNSTYELKNSPIYKPQYSIKNDNTLFIIELLSGHGRWSNIDLGTIIYEAGGKLRESADSYLTEIIGDKEKVILGIEYCSALPAGNNAWQRNGRALASVFANVPYLYYAEIGGIELDGENRIPKAPRYPNPAVPFSYVSLSHDMDSVCLPVYRAHPSMTPQNLEAYSSALGYNDGLVYIRQILNGEDTSLIVNKLKNKAVRMVEVLSNERKTNDTLKNNQWNNLLTSKNRTSWLIQNYKEEWQKKSSDKVRVSATFELLKSYIKSLSVVPITAKGLPFCLIPMSNLPELKKWIKQTYNGLDVNFDLNKDLAIVWITGFKPRGDDSRPDRGLSPLCRMILGKNANIMAVVSGPGSTYTWNKLLTSPASLCESNGLFEAIFTCCNYLFVDSATCNQYIFMETGATLQKNSTSIEFQYISNPTVKYFEHDTDCAIHQILSAHEELGIFECFCNPPGGDWSGISFFDAEKEYKWTSLPRVSELSKRPDHIFQIDRNGELIFVTIESKGYGKDLEDNIGNRLKDYINDLFNSEPTAYKADNQTDWKFFNGTLGKVKYSMISVGAFLYKNERELTNQLVRGKLDAIFAFEFGAITKLHVYAEGKGEILIEYLQKIALKQSSFVIEVH</sequence>
<dbReference type="PATRIC" id="fig|329854.7.peg.2391"/>
<organism evidence="1">
    <name type="scientific">Bacteroides intestinalis</name>
    <dbReference type="NCBI Taxonomy" id="329854"/>
    <lineage>
        <taxon>Bacteria</taxon>
        <taxon>Pseudomonadati</taxon>
        <taxon>Bacteroidota</taxon>
        <taxon>Bacteroidia</taxon>
        <taxon>Bacteroidales</taxon>
        <taxon>Bacteroidaceae</taxon>
        <taxon>Bacteroides</taxon>
    </lineage>
</organism>
<proteinExistence type="predicted"/>
<gene>
    <name evidence="1" type="ORF">HMPREF2531_02348</name>
</gene>
<comment type="caution">
    <text evidence="1">The sequence shown here is derived from an EMBL/GenBank/DDBJ whole genome shotgun (WGS) entry which is preliminary data.</text>
</comment>
<protein>
    <submittedName>
        <fullName evidence="1">Uncharacterized protein</fullName>
    </submittedName>
</protein>
<dbReference type="Proteomes" id="UP000070319">
    <property type="component" value="Unassembled WGS sequence"/>
</dbReference>